<sequence>MLPACRFIELALVQQQLIVSAAFLLTRHHIRQCPRLLTPNQSTLLNI</sequence>
<dbReference type="AlphaFoldDB" id="A0A7Z1AI16"/>
<evidence type="ECO:0000313" key="2">
    <source>
        <dbReference type="Proteomes" id="UP000094769"/>
    </source>
</evidence>
<reference evidence="1 2" key="1">
    <citation type="submission" date="2016-06" db="EMBL/GenBank/DDBJ databases">
        <title>Genome sequence of endosymbiont of Candidatus Endolucinida thiodiazotropha.</title>
        <authorList>
            <person name="Poehlein A."/>
            <person name="Koenig S."/>
            <person name="Heiden S.E."/>
            <person name="Thuermer A."/>
            <person name="Voget S."/>
            <person name="Daniel R."/>
            <person name="Markert S."/>
            <person name="Gros O."/>
            <person name="Schweder T."/>
        </authorList>
    </citation>
    <scope>NUCLEOTIDE SEQUENCE [LARGE SCALE GENOMIC DNA]</scope>
    <source>
        <strain evidence="1 2">COS</strain>
    </source>
</reference>
<name>A0A7Z1AI16_9GAMM</name>
<gene>
    <name evidence="1" type="ORF">CODIS_02390</name>
</gene>
<protein>
    <submittedName>
        <fullName evidence="1">Uncharacterized protein</fullName>
    </submittedName>
</protein>
<dbReference type="EMBL" id="MARB01000001">
    <property type="protein sequence ID" value="ODJ89679.1"/>
    <property type="molecule type" value="Genomic_DNA"/>
</dbReference>
<dbReference type="Proteomes" id="UP000094769">
    <property type="component" value="Unassembled WGS sequence"/>
</dbReference>
<organism evidence="1 2">
    <name type="scientific">Candidatus Thiodiazotropha endolucinida</name>
    <dbReference type="NCBI Taxonomy" id="1655433"/>
    <lineage>
        <taxon>Bacteria</taxon>
        <taxon>Pseudomonadati</taxon>
        <taxon>Pseudomonadota</taxon>
        <taxon>Gammaproteobacteria</taxon>
        <taxon>Chromatiales</taxon>
        <taxon>Sedimenticolaceae</taxon>
        <taxon>Candidatus Thiodiazotropha</taxon>
    </lineage>
</organism>
<keyword evidence="2" id="KW-1185">Reference proteome</keyword>
<accession>A0A7Z1AI16</accession>
<evidence type="ECO:0000313" key="1">
    <source>
        <dbReference type="EMBL" id="ODJ89679.1"/>
    </source>
</evidence>
<proteinExistence type="predicted"/>
<comment type="caution">
    <text evidence="1">The sequence shown here is derived from an EMBL/GenBank/DDBJ whole genome shotgun (WGS) entry which is preliminary data.</text>
</comment>